<organism evidence="3 4">
    <name type="scientific">Daphnia galeata</name>
    <dbReference type="NCBI Taxonomy" id="27404"/>
    <lineage>
        <taxon>Eukaryota</taxon>
        <taxon>Metazoa</taxon>
        <taxon>Ecdysozoa</taxon>
        <taxon>Arthropoda</taxon>
        <taxon>Crustacea</taxon>
        <taxon>Branchiopoda</taxon>
        <taxon>Diplostraca</taxon>
        <taxon>Cladocera</taxon>
        <taxon>Anomopoda</taxon>
        <taxon>Daphniidae</taxon>
        <taxon>Daphnia</taxon>
    </lineage>
</organism>
<evidence type="ECO:0000256" key="2">
    <source>
        <dbReference type="SAM" id="SignalP"/>
    </source>
</evidence>
<gene>
    <name evidence="3" type="ORF">DGAL_LOCUS9745</name>
</gene>
<accession>A0A8J2RNP3</accession>
<name>A0A8J2RNP3_9CRUS</name>
<dbReference type="EMBL" id="CAKKLH010000224">
    <property type="protein sequence ID" value="CAH0106589.1"/>
    <property type="molecule type" value="Genomic_DNA"/>
</dbReference>
<evidence type="ECO:0000313" key="4">
    <source>
        <dbReference type="Proteomes" id="UP000789390"/>
    </source>
</evidence>
<dbReference type="AlphaFoldDB" id="A0A8J2RNP3"/>
<feature type="compositionally biased region" description="Low complexity" evidence="1">
    <location>
        <begin position="43"/>
        <end position="54"/>
    </location>
</feature>
<dbReference type="OrthoDB" id="6362643at2759"/>
<evidence type="ECO:0000313" key="3">
    <source>
        <dbReference type="EMBL" id="CAH0106589.1"/>
    </source>
</evidence>
<evidence type="ECO:0000256" key="1">
    <source>
        <dbReference type="SAM" id="MobiDB-lite"/>
    </source>
</evidence>
<keyword evidence="4" id="KW-1185">Reference proteome</keyword>
<dbReference type="Proteomes" id="UP000789390">
    <property type="component" value="Unassembled WGS sequence"/>
</dbReference>
<comment type="caution">
    <text evidence="3">The sequence shown here is derived from an EMBL/GenBank/DDBJ whole genome shotgun (WGS) entry which is preliminary data.</text>
</comment>
<proteinExistence type="predicted"/>
<keyword evidence="2" id="KW-0732">Signal</keyword>
<feature type="chain" id="PRO_5035254796" evidence="2">
    <location>
        <begin position="23"/>
        <end position="354"/>
    </location>
</feature>
<sequence length="354" mass="38963">MSKIQMWLLLAIGCCLISLSTAGRPPIRHPKSTNSNDDSNRQYNNYNGNNYNGNNYNYNKQETTTGRQVPLELHLNFTFPENGLPPLKLNMGVVSQYLNEMSEKINYMNGSFVPQKMKKTLLVNITNPNKPLKPIPSEVFAAGLPKGALIPGDVVKPCRNFIVSTCNALCRVQLRSCSFLCDGRRDCLTSCETSLKTCSSFCDSTFSQLDDLLKLPGKGVDGIFDLMGNAENATTSSLLDEFKNEIPNVNFYLSKCLQNCGSNTTCVAQCHHVCHNIWQKPTLKSAALQDSQTLVRYANPSVPIDYPIPASPVSSYSVGSQMRDADDDSGDATSSNDNGEQQKDDTLDTVEAQL</sequence>
<reference evidence="3" key="1">
    <citation type="submission" date="2021-11" db="EMBL/GenBank/DDBJ databases">
        <authorList>
            <person name="Schell T."/>
        </authorList>
    </citation>
    <scope>NUCLEOTIDE SEQUENCE</scope>
    <source>
        <strain evidence="3">M5</strain>
    </source>
</reference>
<feature type="signal peptide" evidence="2">
    <location>
        <begin position="1"/>
        <end position="22"/>
    </location>
</feature>
<protein>
    <submittedName>
        <fullName evidence="3">Uncharacterized protein</fullName>
    </submittedName>
</protein>
<feature type="region of interest" description="Disordered" evidence="1">
    <location>
        <begin position="309"/>
        <end position="354"/>
    </location>
</feature>
<feature type="region of interest" description="Disordered" evidence="1">
    <location>
        <begin position="25"/>
        <end position="54"/>
    </location>
</feature>